<gene>
    <name evidence="1" type="ORF">L1987_70266</name>
</gene>
<reference evidence="1 2" key="2">
    <citation type="journal article" date="2022" name="Mol. Ecol. Resour.">
        <title>The genomes of chicory, endive, great burdock and yacon provide insights into Asteraceae paleo-polyploidization history and plant inulin production.</title>
        <authorList>
            <person name="Fan W."/>
            <person name="Wang S."/>
            <person name="Wang H."/>
            <person name="Wang A."/>
            <person name="Jiang F."/>
            <person name="Liu H."/>
            <person name="Zhao H."/>
            <person name="Xu D."/>
            <person name="Zhang Y."/>
        </authorList>
    </citation>
    <scope>NUCLEOTIDE SEQUENCE [LARGE SCALE GENOMIC DNA]</scope>
    <source>
        <strain evidence="2">cv. Yunnan</strain>
        <tissue evidence="1">Leaves</tissue>
    </source>
</reference>
<proteinExistence type="predicted"/>
<dbReference type="Proteomes" id="UP001056120">
    <property type="component" value="Linkage Group LG24"/>
</dbReference>
<reference evidence="2" key="1">
    <citation type="journal article" date="2022" name="Mol. Ecol. Resour.">
        <title>The genomes of chicory, endive, great burdock and yacon provide insights into Asteraceae palaeo-polyploidization history and plant inulin production.</title>
        <authorList>
            <person name="Fan W."/>
            <person name="Wang S."/>
            <person name="Wang H."/>
            <person name="Wang A."/>
            <person name="Jiang F."/>
            <person name="Liu H."/>
            <person name="Zhao H."/>
            <person name="Xu D."/>
            <person name="Zhang Y."/>
        </authorList>
    </citation>
    <scope>NUCLEOTIDE SEQUENCE [LARGE SCALE GENOMIC DNA]</scope>
    <source>
        <strain evidence="2">cv. Yunnan</strain>
    </source>
</reference>
<protein>
    <submittedName>
        <fullName evidence="1">Uncharacterized protein</fullName>
    </submittedName>
</protein>
<accession>A0ACB9AQR5</accession>
<keyword evidence="2" id="KW-1185">Reference proteome</keyword>
<name>A0ACB9AQR5_9ASTR</name>
<evidence type="ECO:0000313" key="1">
    <source>
        <dbReference type="EMBL" id="KAI3711723.1"/>
    </source>
</evidence>
<evidence type="ECO:0000313" key="2">
    <source>
        <dbReference type="Proteomes" id="UP001056120"/>
    </source>
</evidence>
<sequence length="2008" mass="228181">MHTRGSKKSSPLAFDPEIERTLSWNRVLLRENKVIGSPTTSKSIMDPPIITTGQTLPTTTPPIPSSPITSESKPTNTTVPTSTLPPNPLTYQTASTFPPFSHFFPTQGQSSSQQSQPFPFQQEPPITFTTLVQQQQPPSRFQYQQPPTMPFMRVQDDVFDDGYENEYEVDNEGEYTLGGNGNQTGFQGGSGFVRRPQDIPQAPQGQPRKVQQYKQQVPQQQFQQQPQFQQQIPRQVQPRRQMPRQAGLPPQVPLGVPRRYNREAMRGIEAHFRPVITNNPSPVVIPQNNQGRTFEVRTNSLQSLPKYKGLATEEPYFHLEAYDSICNTIGGQGFSSDEVKLVLFQFSLEDKAKRWFYTLPSASIYTWAEMQQRFLEGFLEEFFTAQKTNDARRSLRSFQQQQGEMFHEPFERLNLMIKNCPHHGIKLWELLNAFHEGLNSEDARDLMSITNGTFGTNYEQEDWAFLEQMAVTSKRKAQSSRRARPAITRTQLHAVEDGNVQTTNQVYDVCTNCNELGHSVDNCTLGVQENFKKVNAIQGQGQGGGGRNYNMNSNTYHPGLRNHPNFRYGNPANQSNPHFQGAPQSNFVPRQPYANQGNQGYQRQYQQQTGGPGPSNSSGNEVMDVLKTMQQEMQRRNQLDDARLQKDEVRDKAIQSLTTQMGQLATEVADLKKNKGQLPSDTKVNPSHNSSRNVPINHVSVLRSGKEYKNDSSPNLVEGVVEDITGVESDDDASSPLGKKNIISKRGPQKEEMWEVFKQVKVNLPLLEAIKQVPAYAKFLKELCTQKRQQKVPKQVNLTERVSAVLKGDLPPKLQDPGTPLINIQVGNFQMSRALLDLGAGVSILPGGLYDQYDFGPLKRVETTVVLADLSHKLPRGIVRDVIVKVDDFYYPVDFLVLDYSSVDPSQQQNVILGRPFLNTAHAIIDCRYGTVDMTFGNRTMRLNVFTNVSNSLGGDECFMADLVDRCDPHEYEEDVLETCVCDFSEQVHVCALRMEEKNQEALAVREGRPPWTHQIESLPAEINSDTKPSLETPPKVELKNLPSHLKYAFLGDNDTLPVIIASNLEMDQERALLEVLKANKEAIGWTIADLKGISPSIVMHKIITTEDAKPTREAQRRLNPNLREVVKKEVIKWLDAGIIYPISDSAWVSPTQVVPKKAGIQVIKDENGEQIATRPVTGWRICIDYRKLNAATSKDHFPLPFIDQIIEKLSGQKYYCFLDGYSGYNQIAIHPDDQHKTTFTCPYGTFAFRRMPFGLCNAPATFQRCMMSIFSDMVGESLEVFRDDFSIFGPTFESCLDELEKVLKRCVEKNLVLSWEKSHFMVQEGIVLGHVISNREMEVDKAKIKVISTLPPPKNVKGVRSFLGHAGFYRRFIKGFSVITKPLCNLLLKDVSFDFTNECLQAFNILKEQLVKAPILQPPDWSKPFEIMCDASDTTIGAVLGQRIDKKPVAIYYASKTLSEAQLNYTTTEKELLAVVYALDKFRSYIWGSKVIVYSDHSAVRYLMEKKDAKPRLIRWVLLLQELDLEIRDKKGCENVVADHLSRIPLEGVDDTMEINERFPDEQLLAVSTAPWYAHFVNYLATDSIPSHWEKKRRQRLMAQVKQYIWDEPDLFKIGSDQVIRRCIPDTEVLQVLAHAHSSACGGHFSGQKTGYRVLQCGLYWPTIFKDACEFARNCLNCQRMGSISKRDEMPLQPILVVEIFDVWGIDFMGPFPSSNGFLYILMAVDYVSKWIEAIPTRTNDHSVVCKFVQSNIFARFGIPRVIISDGGSHFKNFNFGKLLKRYNVNHRIATPYHPQTSGQVEVSNRQIKEILMKTVRTDRKDWSSKLDDALWAYRTAYKTPIGTTPYRLVYGKGCHLPMELAHRAHWAIKTVNADYDEAGRIRKLQLSEIEEIRDEAYECASAYKDKLKKVHDAKIRKRTFEVGQKVWLYNSRLKLFAGKLKSKWMGPYVITRVGRFGDVDIEDIHTNTKQTVNGHRLKPYLEGNDINTLEIDKVGYILRPVNEEQA</sequence>
<organism evidence="1 2">
    <name type="scientific">Smallanthus sonchifolius</name>
    <dbReference type="NCBI Taxonomy" id="185202"/>
    <lineage>
        <taxon>Eukaryota</taxon>
        <taxon>Viridiplantae</taxon>
        <taxon>Streptophyta</taxon>
        <taxon>Embryophyta</taxon>
        <taxon>Tracheophyta</taxon>
        <taxon>Spermatophyta</taxon>
        <taxon>Magnoliopsida</taxon>
        <taxon>eudicotyledons</taxon>
        <taxon>Gunneridae</taxon>
        <taxon>Pentapetalae</taxon>
        <taxon>asterids</taxon>
        <taxon>campanulids</taxon>
        <taxon>Asterales</taxon>
        <taxon>Asteraceae</taxon>
        <taxon>Asteroideae</taxon>
        <taxon>Heliantheae alliance</taxon>
        <taxon>Millerieae</taxon>
        <taxon>Smallanthus</taxon>
    </lineage>
</organism>
<dbReference type="EMBL" id="CM042041">
    <property type="protein sequence ID" value="KAI3711723.1"/>
    <property type="molecule type" value="Genomic_DNA"/>
</dbReference>
<comment type="caution">
    <text evidence="1">The sequence shown here is derived from an EMBL/GenBank/DDBJ whole genome shotgun (WGS) entry which is preliminary data.</text>
</comment>